<keyword evidence="3" id="KW-1185">Reference proteome</keyword>
<evidence type="ECO:0000313" key="3">
    <source>
        <dbReference type="Proteomes" id="UP000020766"/>
    </source>
</evidence>
<dbReference type="RefSeq" id="WP_155895331.1">
    <property type="nucleotide sequence ID" value="NZ_JBOK01000002.1"/>
</dbReference>
<feature type="signal peptide" evidence="1">
    <location>
        <begin position="1"/>
        <end position="24"/>
    </location>
</feature>
<name>A0A014NQ76_9BURK</name>
<dbReference type="Gene3D" id="3.15.10.40">
    <property type="entry name" value="Uncharacterised protein PF07273, DUF1439"/>
    <property type="match status" value="1"/>
</dbReference>
<evidence type="ECO:0000313" key="2">
    <source>
        <dbReference type="EMBL" id="EXU81638.1"/>
    </source>
</evidence>
<organism evidence="2 3">
    <name type="scientific">Comamonas aquatica DA1877</name>
    <dbReference type="NCBI Taxonomy" id="1457173"/>
    <lineage>
        <taxon>Bacteria</taxon>
        <taxon>Pseudomonadati</taxon>
        <taxon>Pseudomonadota</taxon>
        <taxon>Betaproteobacteria</taxon>
        <taxon>Burkholderiales</taxon>
        <taxon>Comamonadaceae</taxon>
        <taxon>Comamonas</taxon>
    </lineage>
</organism>
<comment type="caution">
    <text evidence="2">The sequence shown here is derived from an EMBL/GenBank/DDBJ whole genome shotgun (WGS) entry which is preliminary data.</text>
</comment>
<dbReference type="AlphaFoldDB" id="A0A014NQ76"/>
<keyword evidence="1" id="KW-0732">Signal</keyword>
<sequence length="189" mass="20469">MSRRRFLLAVAAATTLTLSACSQAVPTKISVSQAQLEQGLLQQFPKRFPVAGLLQLEMQRPALQLLPASNQLQTHLPVQLSGPALRQSYAGRMEVRFALRYESQDRTVRAHRVEVLSLQFEGADPAVADMVSTYGPRLASQALEAFALYHVKPEELQLADSLGLQPGAITVTPQGLDVAIVAKDAAAKP</sequence>
<dbReference type="STRING" id="225991.MA05_02485"/>
<dbReference type="EMBL" id="JBOK01000002">
    <property type="protein sequence ID" value="EXU81638.1"/>
    <property type="molecule type" value="Genomic_DNA"/>
</dbReference>
<protein>
    <recommendedName>
        <fullName evidence="4">DUF1439 domain-containing protein</fullName>
    </recommendedName>
</protein>
<dbReference type="PROSITE" id="PS51257">
    <property type="entry name" value="PROKAR_LIPOPROTEIN"/>
    <property type="match status" value="1"/>
</dbReference>
<gene>
    <name evidence="2" type="ORF">AX13_07485</name>
</gene>
<dbReference type="PATRIC" id="fig|1457173.3.peg.518"/>
<dbReference type="InterPro" id="IPR006311">
    <property type="entry name" value="TAT_signal"/>
</dbReference>
<dbReference type="PROSITE" id="PS51318">
    <property type="entry name" value="TAT"/>
    <property type="match status" value="1"/>
</dbReference>
<feature type="chain" id="PRO_5001472773" description="DUF1439 domain-containing protein" evidence="1">
    <location>
        <begin position="25"/>
        <end position="189"/>
    </location>
</feature>
<dbReference type="Proteomes" id="UP000020766">
    <property type="component" value="Unassembled WGS sequence"/>
</dbReference>
<accession>A0A014NQ76</accession>
<proteinExistence type="predicted"/>
<evidence type="ECO:0008006" key="4">
    <source>
        <dbReference type="Google" id="ProtNLM"/>
    </source>
</evidence>
<evidence type="ECO:0000256" key="1">
    <source>
        <dbReference type="SAM" id="SignalP"/>
    </source>
</evidence>
<reference evidence="2 3" key="1">
    <citation type="submission" date="2014-01" db="EMBL/GenBank/DDBJ databases">
        <title>Interspecies Systems Biology Uncovers Metabolites Affecting C. elegans Gene Expression and Life History Traits.</title>
        <authorList>
            <person name="Watson E."/>
            <person name="Macneil L.T."/>
            <person name="Ritter A.D."/>
            <person name="Yilmaz L.S."/>
            <person name="Rosebrock A.P."/>
            <person name="Caudy A.A."/>
            <person name="Walhout A.J."/>
        </authorList>
    </citation>
    <scope>NUCLEOTIDE SEQUENCE [LARGE SCALE GENOMIC DNA]</scope>
    <source>
        <strain evidence="2 3">DA1877</strain>
    </source>
</reference>